<gene>
    <name evidence="6" type="ORF">JCM19231_3554</name>
</gene>
<dbReference type="InterPro" id="IPR009057">
    <property type="entry name" value="Homeodomain-like_sf"/>
</dbReference>
<keyword evidence="1" id="KW-0805">Transcription regulation</keyword>
<feature type="DNA-binding region" description="H-T-H motif" evidence="4">
    <location>
        <begin position="11"/>
        <end position="30"/>
    </location>
</feature>
<evidence type="ECO:0000256" key="2">
    <source>
        <dbReference type="ARBA" id="ARBA00023125"/>
    </source>
</evidence>
<keyword evidence="2 4" id="KW-0238">DNA-binding</keyword>
<evidence type="ECO:0000313" key="6">
    <source>
        <dbReference type="EMBL" id="GAM54034.1"/>
    </source>
</evidence>
<proteinExistence type="predicted"/>
<keyword evidence="7" id="KW-1185">Reference proteome</keyword>
<dbReference type="PANTHER" id="PTHR47506:SF6">
    <property type="entry name" value="HTH-TYPE TRANSCRIPTIONAL REPRESSOR NEMR"/>
    <property type="match status" value="1"/>
</dbReference>
<dbReference type="EMBL" id="BBRZ01000001">
    <property type="protein sequence ID" value="GAM54034.1"/>
    <property type="molecule type" value="Genomic_DNA"/>
</dbReference>
<dbReference type="GO" id="GO:0003677">
    <property type="term" value="F:DNA binding"/>
    <property type="evidence" value="ECO:0007669"/>
    <property type="project" value="UniProtKB-UniRule"/>
</dbReference>
<reference evidence="6 7" key="2">
    <citation type="submission" date="2015-01" db="EMBL/GenBank/DDBJ databases">
        <authorList>
            <consortium name="NBRP consortium"/>
            <person name="Sawabe T."/>
            <person name="Meirelles P."/>
            <person name="Feng G."/>
            <person name="Sayaka M."/>
            <person name="Hattori M."/>
            <person name="Ohkuma M."/>
        </authorList>
    </citation>
    <scope>NUCLEOTIDE SEQUENCE [LARGE SCALE GENOMIC DNA]</scope>
    <source>
        <strain evidence="7">JCM 19231</strain>
    </source>
</reference>
<dbReference type="InterPro" id="IPR036271">
    <property type="entry name" value="Tet_transcr_reg_TetR-rel_C_sf"/>
</dbReference>
<evidence type="ECO:0000256" key="4">
    <source>
        <dbReference type="PROSITE-ProRule" id="PRU00335"/>
    </source>
</evidence>
<feature type="domain" description="HTH tetR-type" evidence="5">
    <location>
        <begin position="1"/>
        <end position="48"/>
    </location>
</feature>
<evidence type="ECO:0000313" key="7">
    <source>
        <dbReference type="Proteomes" id="UP000031671"/>
    </source>
</evidence>
<dbReference type="PANTHER" id="PTHR47506">
    <property type="entry name" value="TRANSCRIPTIONAL REGULATORY PROTEIN"/>
    <property type="match status" value="1"/>
</dbReference>
<organism evidence="6 7">
    <name type="scientific">Vibrio ishigakensis</name>
    <dbReference type="NCBI Taxonomy" id="1481914"/>
    <lineage>
        <taxon>Bacteria</taxon>
        <taxon>Pseudomonadati</taxon>
        <taxon>Pseudomonadota</taxon>
        <taxon>Gammaproteobacteria</taxon>
        <taxon>Vibrionales</taxon>
        <taxon>Vibrionaceae</taxon>
        <taxon>Vibrio</taxon>
    </lineage>
</organism>
<dbReference type="InterPro" id="IPR001647">
    <property type="entry name" value="HTH_TetR"/>
</dbReference>
<evidence type="ECO:0000259" key="5">
    <source>
        <dbReference type="PROSITE" id="PS50977"/>
    </source>
</evidence>
<dbReference type="AlphaFoldDB" id="A0A0B8NTG4"/>
<reference evidence="6 7" key="1">
    <citation type="submission" date="2015-01" db="EMBL/GenBank/DDBJ databases">
        <title>Vibrio sp. C1 JCM 19231 whole genome shotgun sequence.</title>
        <authorList>
            <person name="Sawabe T."/>
            <person name="Meirelles P."/>
            <person name="Feng G."/>
            <person name="Sayaka M."/>
            <person name="Hattori M."/>
            <person name="Ohkuma M."/>
        </authorList>
    </citation>
    <scope>NUCLEOTIDE SEQUENCE [LARGE SCALE GENOMIC DNA]</scope>
    <source>
        <strain evidence="7">JCM 19231</strain>
    </source>
</reference>
<evidence type="ECO:0000256" key="3">
    <source>
        <dbReference type="ARBA" id="ARBA00023163"/>
    </source>
</evidence>
<dbReference type="Gene3D" id="1.10.357.10">
    <property type="entry name" value="Tetracycline Repressor, domain 2"/>
    <property type="match status" value="1"/>
</dbReference>
<dbReference type="PROSITE" id="PS50977">
    <property type="entry name" value="HTH_TETR_2"/>
    <property type="match status" value="1"/>
</dbReference>
<evidence type="ECO:0000256" key="1">
    <source>
        <dbReference type="ARBA" id="ARBA00023015"/>
    </source>
</evidence>
<sequence>MVINKGFTAVGLSELLRAADVPKGSFYHYFASKEQFGEALIGEYFSNYMKRVDTLFSDPNLGSRNKVLRYFSRWLETENGVCNANKCLVVKLSAEVADLSEPMRMTLAKGTERIVTQLSQQIVKGMQEGSIRTKSADALARQLYQQWLGASLLNKLAQDCSNLEHCLEVTEALLSD</sequence>
<dbReference type="SUPFAM" id="SSF46689">
    <property type="entry name" value="Homeodomain-like"/>
    <property type="match status" value="1"/>
</dbReference>
<protein>
    <submittedName>
        <fullName evidence="6">Transcriptional regulator, tetR family</fullName>
    </submittedName>
</protein>
<dbReference type="Proteomes" id="UP000031671">
    <property type="component" value="Unassembled WGS sequence"/>
</dbReference>
<keyword evidence="3" id="KW-0804">Transcription</keyword>
<comment type="caution">
    <text evidence="6">The sequence shown here is derived from an EMBL/GenBank/DDBJ whole genome shotgun (WGS) entry which is preliminary data.</text>
</comment>
<dbReference type="SUPFAM" id="SSF48498">
    <property type="entry name" value="Tetracyclin repressor-like, C-terminal domain"/>
    <property type="match status" value="1"/>
</dbReference>
<accession>A0A0B8NTG4</accession>
<dbReference type="Pfam" id="PF16925">
    <property type="entry name" value="TetR_C_13"/>
    <property type="match status" value="1"/>
</dbReference>
<dbReference type="Pfam" id="PF00440">
    <property type="entry name" value="TetR_N"/>
    <property type="match status" value="1"/>
</dbReference>
<dbReference type="InterPro" id="IPR011075">
    <property type="entry name" value="TetR_C"/>
</dbReference>
<name>A0A0B8NTG4_9VIBR</name>